<proteinExistence type="predicted"/>
<organism evidence="2 3">
    <name type="scientific">Daphnia pulex</name>
    <name type="common">Water flea</name>
    <dbReference type="NCBI Taxonomy" id="6669"/>
    <lineage>
        <taxon>Eukaryota</taxon>
        <taxon>Metazoa</taxon>
        <taxon>Ecdysozoa</taxon>
        <taxon>Arthropoda</taxon>
        <taxon>Crustacea</taxon>
        <taxon>Branchiopoda</taxon>
        <taxon>Diplostraca</taxon>
        <taxon>Cladocera</taxon>
        <taxon>Anomopoda</taxon>
        <taxon>Daphniidae</taxon>
        <taxon>Daphnia</taxon>
    </lineage>
</organism>
<accession>E9FUB9</accession>
<sequence length="192" mass="22002">MMHFFIFLLSVSALIVQGNAQYLRHYSDGFYQHPSYYPDTDIIPSPNLILDGRLFWNLYARTSTTTTTCTVYTAVICAGRRKRFLTSDDDSIEPSPVNKIEATQVAEMEPSTRKDRKAEPVLSYWRGGYPDYGVPESTFDHRFYHSANYNPYLHQPVIIADPRLFFRPITSTFTTTVRSTPVCSQPSGFNQC</sequence>
<dbReference type="KEGG" id="dpx:DAPPUDRAFT_220926"/>
<protein>
    <submittedName>
        <fullName evidence="2">Uncharacterized protein</fullName>
    </submittedName>
</protein>
<evidence type="ECO:0000313" key="3">
    <source>
        <dbReference type="Proteomes" id="UP000000305"/>
    </source>
</evidence>
<dbReference type="InParanoid" id="E9FUB9"/>
<name>E9FUB9_DAPPU</name>
<keyword evidence="1" id="KW-0732">Signal</keyword>
<dbReference type="EMBL" id="GL732525">
    <property type="protein sequence ID" value="EFX88699.1"/>
    <property type="molecule type" value="Genomic_DNA"/>
</dbReference>
<gene>
    <name evidence="2" type="ORF">DAPPUDRAFT_220926</name>
</gene>
<evidence type="ECO:0000313" key="2">
    <source>
        <dbReference type="EMBL" id="EFX88699.1"/>
    </source>
</evidence>
<dbReference type="OrthoDB" id="6359896at2759"/>
<dbReference type="HOGENOM" id="CLU_1416466_0_0_1"/>
<dbReference type="Proteomes" id="UP000000305">
    <property type="component" value="Unassembled WGS sequence"/>
</dbReference>
<feature type="chain" id="PRO_5003240575" evidence="1">
    <location>
        <begin position="21"/>
        <end position="192"/>
    </location>
</feature>
<evidence type="ECO:0000256" key="1">
    <source>
        <dbReference type="SAM" id="SignalP"/>
    </source>
</evidence>
<dbReference type="AlphaFoldDB" id="E9FUB9"/>
<reference evidence="2 3" key="1">
    <citation type="journal article" date="2011" name="Science">
        <title>The ecoresponsive genome of Daphnia pulex.</title>
        <authorList>
            <person name="Colbourne J.K."/>
            <person name="Pfrender M.E."/>
            <person name="Gilbert D."/>
            <person name="Thomas W.K."/>
            <person name="Tucker A."/>
            <person name="Oakley T.H."/>
            <person name="Tokishita S."/>
            <person name="Aerts A."/>
            <person name="Arnold G.J."/>
            <person name="Basu M.K."/>
            <person name="Bauer D.J."/>
            <person name="Caceres C.E."/>
            <person name="Carmel L."/>
            <person name="Casola C."/>
            <person name="Choi J.H."/>
            <person name="Detter J.C."/>
            <person name="Dong Q."/>
            <person name="Dusheyko S."/>
            <person name="Eads B.D."/>
            <person name="Frohlich T."/>
            <person name="Geiler-Samerotte K.A."/>
            <person name="Gerlach D."/>
            <person name="Hatcher P."/>
            <person name="Jogdeo S."/>
            <person name="Krijgsveld J."/>
            <person name="Kriventseva E.V."/>
            <person name="Kultz D."/>
            <person name="Laforsch C."/>
            <person name="Lindquist E."/>
            <person name="Lopez J."/>
            <person name="Manak J.R."/>
            <person name="Muller J."/>
            <person name="Pangilinan J."/>
            <person name="Patwardhan R.P."/>
            <person name="Pitluck S."/>
            <person name="Pritham E.J."/>
            <person name="Rechtsteiner A."/>
            <person name="Rho M."/>
            <person name="Rogozin I.B."/>
            <person name="Sakarya O."/>
            <person name="Salamov A."/>
            <person name="Schaack S."/>
            <person name="Shapiro H."/>
            <person name="Shiga Y."/>
            <person name="Skalitzky C."/>
            <person name="Smith Z."/>
            <person name="Souvorov A."/>
            <person name="Sung W."/>
            <person name="Tang Z."/>
            <person name="Tsuchiya D."/>
            <person name="Tu H."/>
            <person name="Vos H."/>
            <person name="Wang M."/>
            <person name="Wolf Y.I."/>
            <person name="Yamagata H."/>
            <person name="Yamada T."/>
            <person name="Ye Y."/>
            <person name="Shaw J.R."/>
            <person name="Andrews J."/>
            <person name="Crease T.J."/>
            <person name="Tang H."/>
            <person name="Lucas S.M."/>
            <person name="Robertson H.M."/>
            <person name="Bork P."/>
            <person name="Koonin E.V."/>
            <person name="Zdobnov E.M."/>
            <person name="Grigoriev I.V."/>
            <person name="Lynch M."/>
            <person name="Boore J.L."/>
        </authorList>
    </citation>
    <scope>NUCLEOTIDE SEQUENCE [LARGE SCALE GENOMIC DNA]</scope>
</reference>
<keyword evidence="3" id="KW-1185">Reference proteome</keyword>
<dbReference type="PhylomeDB" id="E9FUB9"/>
<feature type="signal peptide" evidence="1">
    <location>
        <begin position="1"/>
        <end position="20"/>
    </location>
</feature>